<dbReference type="Proteomes" id="UP000001055">
    <property type="component" value="Unassembled WGS sequence"/>
</dbReference>
<feature type="compositionally biased region" description="Basic and acidic residues" evidence="1">
    <location>
        <begin position="311"/>
        <end position="322"/>
    </location>
</feature>
<feature type="region of interest" description="Disordered" evidence="1">
    <location>
        <begin position="201"/>
        <end position="229"/>
    </location>
</feature>
<dbReference type="InParanoid" id="Q0V082"/>
<feature type="compositionally biased region" description="Basic residues" evidence="1">
    <location>
        <begin position="14"/>
        <end position="25"/>
    </location>
</feature>
<dbReference type="eggNOG" id="ENOG502S5M8">
    <property type="taxonomic scope" value="Eukaryota"/>
</dbReference>
<reference evidence="3" key="1">
    <citation type="journal article" date="2007" name="Plant Cell">
        <title>Dothideomycete-plant interactions illuminated by genome sequencing and EST analysis of the wheat pathogen Stagonospora nodorum.</title>
        <authorList>
            <person name="Hane J.K."/>
            <person name="Lowe R.G."/>
            <person name="Solomon P.S."/>
            <person name="Tan K.C."/>
            <person name="Schoch C.L."/>
            <person name="Spatafora J.W."/>
            <person name="Crous P.W."/>
            <person name="Kodira C."/>
            <person name="Birren B.W."/>
            <person name="Galagan J.E."/>
            <person name="Torriani S.F."/>
            <person name="McDonald B.A."/>
            <person name="Oliver R.P."/>
        </authorList>
    </citation>
    <scope>NUCLEOTIDE SEQUENCE [LARGE SCALE GENOMIC DNA]</scope>
    <source>
        <strain evidence="3">SN15 / ATCC MYA-4574 / FGSC 10173</strain>
    </source>
</reference>
<evidence type="ECO:0000313" key="3">
    <source>
        <dbReference type="Proteomes" id="UP000001055"/>
    </source>
</evidence>
<dbReference type="EMBL" id="CH445328">
    <property type="protein sequence ID" value="EAT89313.2"/>
    <property type="molecule type" value="Genomic_DNA"/>
</dbReference>
<dbReference type="VEuPathDB" id="FungiDB:JI435_025820"/>
<dbReference type="HOGENOM" id="CLU_863589_0_0_1"/>
<protein>
    <submittedName>
        <fullName evidence="2">Uncharacterized protein</fullName>
    </submittedName>
</protein>
<feature type="compositionally biased region" description="Polar residues" evidence="1">
    <location>
        <begin position="141"/>
        <end position="159"/>
    </location>
</feature>
<organism evidence="2 3">
    <name type="scientific">Phaeosphaeria nodorum (strain SN15 / ATCC MYA-4574 / FGSC 10173)</name>
    <name type="common">Glume blotch fungus</name>
    <name type="synonym">Parastagonospora nodorum</name>
    <dbReference type="NCBI Taxonomy" id="321614"/>
    <lineage>
        <taxon>Eukaryota</taxon>
        <taxon>Fungi</taxon>
        <taxon>Dikarya</taxon>
        <taxon>Ascomycota</taxon>
        <taxon>Pezizomycotina</taxon>
        <taxon>Dothideomycetes</taxon>
        <taxon>Pleosporomycetidae</taxon>
        <taxon>Pleosporales</taxon>
        <taxon>Pleosporineae</taxon>
        <taxon>Phaeosphaeriaceae</taxon>
        <taxon>Parastagonospora</taxon>
    </lineage>
</organism>
<evidence type="ECO:0000313" key="2">
    <source>
        <dbReference type="EMBL" id="EAT89313.2"/>
    </source>
</evidence>
<evidence type="ECO:0000256" key="1">
    <source>
        <dbReference type="SAM" id="MobiDB-lite"/>
    </source>
</evidence>
<gene>
    <name evidence="2" type="ORF">SNOG_02582</name>
</gene>
<feature type="region of interest" description="Disordered" evidence="1">
    <location>
        <begin position="1"/>
        <end position="83"/>
    </location>
</feature>
<dbReference type="AlphaFoldDB" id="Q0V082"/>
<dbReference type="GeneID" id="5970041"/>
<sequence>MASVEGDGTTPAVRFKRRKIAHPKRVYAEDDAPITSESQAPDAGTRTDNAPTPPAEPQDEDNSVPNLRDIIRNRKRPRDRLRDVLRKADTPRTELVPIEAPREGLYTKARLAEQNFRQYGWPIPPHLRATVAEIAPDLRNTITTSSSQSGPSAETQSPANIEHSIRIAAGMGKIEEVDIAPVPKRTDEKWRRLENGEFEHVATGKVRLGRDGKPRRPPKRRNSDDVRRDQMVEAVLSEAKLDYFDAQAYANLRTPASANNDDAFLAQFQADYYESVEDARQQQRKPAPAAAKDAPKGPKLGGSKSARAKMRLAEEQAAKTKR</sequence>
<proteinExistence type="predicted"/>
<accession>Q0V082</accession>
<dbReference type="KEGG" id="pno:SNOG_02582"/>
<dbReference type="RefSeq" id="XP_001793184.1">
    <property type="nucleotide sequence ID" value="XM_001793132.1"/>
</dbReference>
<name>Q0V082_PHANO</name>
<feature type="compositionally biased region" description="Basic and acidic residues" evidence="1">
    <location>
        <begin position="201"/>
        <end position="214"/>
    </location>
</feature>
<feature type="region of interest" description="Disordered" evidence="1">
    <location>
        <begin position="276"/>
        <end position="322"/>
    </location>
</feature>
<feature type="region of interest" description="Disordered" evidence="1">
    <location>
        <begin position="141"/>
        <end position="160"/>
    </location>
</feature>